<dbReference type="PANTHER" id="PTHR38657:SF1">
    <property type="entry name" value="SLR1343 PROTEIN"/>
    <property type="match status" value="1"/>
</dbReference>
<dbReference type="Gene3D" id="1.10.10.1710">
    <property type="entry name" value="Deoxyribodipyrimidine photolyase-related"/>
    <property type="match status" value="1"/>
</dbReference>
<dbReference type="SUPFAM" id="SSF48173">
    <property type="entry name" value="Cryptochrome/photolyase FAD-binding domain"/>
    <property type="match status" value="1"/>
</dbReference>
<dbReference type="InterPro" id="IPR052551">
    <property type="entry name" value="UV-DNA_repair_photolyase"/>
</dbReference>
<dbReference type="Gene3D" id="3.40.50.620">
    <property type="entry name" value="HUPs"/>
    <property type="match status" value="1"/>
</dbReference>
<dbReference type="InterPro" id="IPR014729">
    <property type="entry name" value="Rossmann-like_a/b/a_fold"/>
</dbReference>
<reference evidence="2" key="1">
    <citation type="submission" date="2014-09" db="EMBL/GenBank/DDBJ databases">
        <authorList>
            <person name="Gomez-Valero L."/>
        </authorList>
    </citation>
    <scope>NUCLEOTIDE SEQUENCE [LARGE SCALE GENOMIC DNA]</scope>
    <source>
        <strain evidence="2">ATCC35250</strain>
    </source>
</reference>
<name>A0A0A8UXN7_LEGHA</name>
<dbReference type="PANTHER" id="PTHR38657">
    <property type="entry name" value="SLR1343 PROTEIN"/>
    <property type="match status" value="1"/>
</dbReference>
<dbReference type="Gene3D" id="1.10.579.10">
    <property type="entry name" value="DNA Cyclobutane Dipyrimidine Photolyase, subunit A, domain 3"/>
    <property type="match status" value="1"/>
</dbReference>
<dbReference type="RefSeq" id="WP_045106698.1">
    <property type="nucleotide sequence ID" value="NZ_LN681225.1"/>
</dbReference>
<sequence>MRKLCLILGDQLSKSLTALQKIDRNKDIVLLCEVMEEATYVHHHPKKIAFLFSAMRHFAKELHEEGYHVRYVRLDDPNNQGSFEKELHRAIKEEKITSVFVTEPGEWRVLQKFLMVKKTLAISFIIHEDNRFLCSISEFKNWVKNKKNLRMEFFYRMMRKKYCLLMEDEEKPIGGQWNYDVLNRKKASPDLNFPQRVTHENDEITLEVLKLVKEKFAHHFGSLDYFNMAVTRQDALEETNYFMKQCLAQFGDYQDAMLKDEVYLFHSRLSFYLNAGLLLPLELCKMTEQAYLQGEVPLNAAEGFIRQILGWREYVRGIYWAFMPGYANLNYFNASRPLPDFFWGKPTNMFCLKEVIRQTADEAYSHHIQRLMITGNFALLTGLNPKEVCEWYLEVYADAYEWVELPNTLGMALYGDGGIIASKPYAASGKYINRMSNFCQSCTYNPNEVTGEKACPFNSLYWNFLDKNRNKLDNNPRLRYVYMTLDKMTLNKKEQIFQQAQAFLKQLDDWTNDLSKSQSK</sequence>
<dbReference type="InterPro" id="IPR036134">
    <property type="entry name" value="Crypto/Photolyase_FAD-like_sf"/>
</dbReference>
<dbReference type="Gene3D" id="1.25.40.80">
    <property type="match status" value="1"/>
</dbReference>
<dbReference type="Proteomes" id="UP000032803">
    <property type="component" value="Chromosome I"/>
</dbReference>
<evidence type="ECO:0000313" key="2">
    <source>
        <dbReference type="Proteomes" id="UP000032803"/>
    </source>
</evidence>
<dbReference type="STRING" id="449.LHA_2498"/>
<organism evidence="1 2">
    <name type="scientific">Legionella hackeliae</name>
    <dbReference type="NCBI Taxonomy" id="449"/>
    <lineage>
        <taxon>Bacteria</taxon>
        <taxon>Pseudomonadati</taxon>
        <taxon>Pseudomonadota</taxon>
        <taxon>Gammaproteobacteria</taxon>
        <taxon>Legionellales</taxon>
        <taxon>Legionellaceae</taxon>
        <taxon>Legionella</taxon>
    </lineage>
</organism>
<dbReference type="EMBL" id="LN681225">
    <property type="protein sequence ID" value="CEK11509.1"/>
    <property type="molecule type" value="Genomic_DNA"/>
</dbReference>
<keyword evidence="2" id="KW-1185">Reference proteome</keyword>
<dbReference type="HOGENOM" id="CLU_031632_1_0_6"/>
<evidence type="ECO:0008006" key="3">
    <source>
        <dbReference type="Google" id="ProtNLM"/>
    </source>
</evidence>
<protein>
    <recommendedName>
        <fullName evidence="3">Deoxyribodipyrimidine photolyase-related protein</fullName>
    </recommendedName>
</protein>
<dbReference type="AlphaFoldDB" id="A0A0A8UXN7"/>
<dbReference type="InterPro" id="IPR007357">
    <property type="entry name" value="PhrB-like"/>
</dbReference>
<accession>A0A0A8UXN7</accession>
<dbReference type="KEGG" id="lha:LHA_2498"/>
<evidence type="ECO:0000313" key="1">
    <source>
        <dbReference type="EMBL" id="CEK11509.1"/>
    </source>
</evidence>
<dbReference type="PATRIC" id="fig|449.7.peg.1117"/>
<dbReference type="OrthoDB" id="5288100at2"/>
<dbReference type="Pfam" id="PF04244">
    <property type="entry name" value="DPRP"/>
    <property type="match status" value="1"/>
</dbReference>
<gene>
    <name evidence="1" type="ORF">LHA_2498</name>
</gene>
<proteinExistence type="predicted"/>